<dbReference type="Proteomes" id="UP001180020">
    <property type="component" value="Unassembled WGS sequence"/>
</dbReference>
<comment type="caution">
    <text evidence="2">The sequence shown here is derived from an EMBL/GenBank/DDBJ whole genome shotgun (WGS) entry which is preliminary data.</text>
</comment>
<dbReference type="GO" id="GO:0006364">
    <property type="term" value="P:rRNA processing"/>
    <property type="evidence" value="ECO:0007669"/>
    <property type="project" value="InterPro"/>
</dbReference>
<evidence type="ECO:0000313" key="2">
    <source>
        <dbReference type="EMBL" id="KAK1324951.1"/>
    </source>
</evidence>
<dbReference type="SMART" id="SM00316">
    <property type="entry name" value="S1"/>
    <property type="match status" value="1"/>
</dbReference>
<accession>A0AAV9FG13</accession>
<dbReference type="PANTHER" id="PTHR23270:SF10">
    <property type="entry name" value="PROTEIN RRP5 HOMOLOG"/>
    <property type="match status" value="1"/>
</dbReference>
<name>A0AAV9FG13_ACOCL</name>
<dbReference type="PROSITE" id="PS50126">
    <property type="entry name" value="S1"/>
    <property type="match status" value="1"/>
</dbReference>
<reference evidence="2" key="2">
    <citation type="submission" date="2023-06" db="EMBL/GenBank/DDBJ databases">
        <authorList>
            <person name="Ma L."/>
            <person name="Liu K.-W."/>
            <person name="Li Z."/>
            <person name="Hsiao Y.-Y."/>
            <person name="Qi Y."/>
            <person name="Fu T."/>
            <person name="Tang G."/>
            <person name="Zhang D."/>
            <person name="Sun W.-H."/>
            <person name="Liu D.-K."/>
            <person name="Li Y."/>
            <person name="Chen G.-Z."/>
            <person name="Liu X.-D."/>
            <person name="Liao X.-Y."/>
            <person name="Jiang Y.-T."/>
            <person name="Yu X."/>
            <person name="Hao Y."/>
            <person name="Huang J."/>
            <person name="Zhao X.-W."/>
            <person name="Ke S."/>
            <person name="Chen Y.-Y."/>
            <person name="Wu W.-L."/>
            <person name="Hsu J.-L."/>
            <person name="Lin Y.-F."/>
            <person name="Huang M.-D."/>
            <person name="Li C.-Y."/>
            <person name="Huang L."/>
            <person name="Wang Z.-W."/>
            <person name="Zhao X."/>
            <person name="Zhong W.-Y."/>
            <person name="Peng D.-H."/>
            <person name="Ahmad S."/>
            <person name="Lan S."/>
            <person name="Zhang J.-S."/>
            <person name="Tsai W.-C."/>
            <person name="Van De Peer Y."/>
            <person name="Liu Z.-J."/>
        </authorList>
    </citation>
    <scope>NUCLEOTIDE SEQUENCE</scope>
    <source>
        <strain evidence="2">CP</strain>
        <tissue evidence="2">Leaves</tissue>
    </source>
</reference>
<evidence type="ECO:0000259" key="1">
    <source>
        <dbReference type="PROSITE" id="PS50126"/>
    </source>
</evidence>
<dbReference type="GO" id="GO:0003723">
    <property type="term" value="F:RNA binding"/>
    <property type="evidence" value="ECO:0007669"/>
    <property type="project" value="TreeGrafter"/>
</dbReference>
<protein>
    <recommendedName>
        <fullName evidence="1">S1 motif domain-containing protein</fullName>
    </recommendedName>
</protein>
<feature type="domain" description="S1 motif" evidence="1">
    <location>
        <begin position="57"/>
        <end position="120"/>
    </location>
</feature>
<dbReference type="InterPro" id="IPR012340">
    <property type="entry name" value="NA-bd_OB-fold"/>
</dbReference>
<dbReference type="EMBL" id="JAUJYO010000001">
    <property type="protein sequence ID" value="KAK1324951.1"/>
    <property type="molecule type" value="Genomic_DNA"/>
</dbReference>
<gene>
    <name evidence="2" type="ORF">QJS10_CPA01g02483</name>
</gene>
<organism evidence="2 3">
    <name type="scientific">Acorus calamus</name>
    <name type="common">Sweet flag</name>
    <dbReference type="NCBI Taxonomy" id="4465"/>
    <lineage>
        <taxon>Eukaryota</taxon>
        <taxon>Viridiplantae</taxon>
        <taxon>Streptophyta</taxon>
        <taxon>Embryophyta</taxon>
        <taxon>Tracheophyta</taxon>
        <taxon>Spermatophyta</taxon>
        <taxon>Magnoliopsida</taxon>
        <taxon>Liliopsida</taxon>
        <taxon>Acoraceae</taxon>
        <taxon>Acorus</taxon>
    </lineage>
</organism>
<sequence length="174" mass="19289">MERATDVLPFVEVNVKKIVSRVIERAKWLCISKSIAGLQITESSDSGITWVKKFSIGSIVKGKIQEIKELGAVSFKDHSNILGFITQYQLGGKNVEEGSVVEAVVLDINKADGLVDLSLRSELFSKTKDVKSDSLESRKIITQKLPDKQFTNGQRRMVWVLLLAAWSGLLGLIK</sequence>
<dbReference type="GO" id="GO:0032040">
    <property type="term" value="C:small-subunit processome"/>
    <property type="evidence" value="ECO:0007669"/>
    <property type="project" value="TreeGrafter"/>
</dbReference>
<evidence type="ECO:0000313" key="3">
    <source>
        <dbReference type="Proteomes" id="UP001180020"/>
    </source>
</evidence>
<reference evidence="2" key="1">
    <citation type="journal article" date="2023" name="Nat. Commun.">
        <title>Diploid and tetraploid genomes of Acorus and the evolution of monocots.</title>
        <authorList>
            <person name="Ma L."/>
            <person name="Liu K.W."/>
            <person name="Li Z."/>
            <person name="Hsiao Y.Y."/>
            <person name="Qi Y."/>
            <person name="Fu T."/>
            <person name="Tang G.D."/>
            <person name="Zhang D."/>
            <person name="Sun W.H."/>
            <person name="Liu D.K."/>
            <person name="Li Y."/>
            <person name="Chen G.Z."/>
            <person name="Liu X.D."/>
            <person name="Liao X.Y."/>
            <person name="Jiang Y.T."/>
            <person name="Yu X."/>
            <person name="Hao Y."/>
            <person name="Huang J."/>
            <person name="Zhao X.W."/>
            <person name="Ke S."/>
            <person name="Chen Y.Y."/>
            <person name="Wu W.L."/>
            <person name="Hsu J.L."/>
            <person name="Lin Y.F."/>
            <person name="Huang M.D."/>
            <person name="Li C.Y."/>
            <person name="Huang L."/>
            <person name="Wang Z.W."/>
            <person name="Zhao X."/>
            <person name="Zhong W.Y."/>
            <person name="Peng D.H."/>
            <person name="Ahmad S."/>
            <person name="Lan S."/>
            <person name="Zhang J.S."/>
            <person name="Tsai W.C."/>
            <person name="Van de Peer Y."/>
            <person name="Liu Z.J."/>
        </authorList>
    </citation>
    <scope>NUCLEOTIDE SEQUENCE</scope>
    <source>
        <strain evidence="2">CP</strain>
    </source>
</reference>
<dbReference type="AlphaFoldDB" id="A0AAV9FG13"/>
<dbReference type="InterPro" id="IPR045209">
    <property type="entry name" value="Rrp5"/>
</dbReference>
<proteinExistence type="predicted"/>
<dbReference type="SUPFAM" id="SSF50249">
    <property type="entry name" value="Nucleic acid-binding proteins"/>
    <property type="match status" value="1"/>
</dbReference>
<dbReference type="PANTHER" id="PTHR23270">
    <property type="entry name" value="PROGRAMMED CELL DEATH PROTEIN 11 PRE-RRNA PROCESSING PROTEIN RRP5"/>
    <property type="match status" value="1"/>
</dbReference>
<keyword evidence="3" id="KW-1185">Reference proteome</keyword>
<dbReference type="InterPro" id="IPR003029">
    <property type="entry name" value="S1_domain"/>
</dbReference>
<dbReference type="Gene3D" id="2.40.50.140">
    <property type="entry name" value="Nucleic acid-binding proteins"/>
    <property type="match status" value="1"/>
</dbReference>